<feature type="compositionally biased region" description="Basic residues" evidence="6">
    <location>
        <begin position="187"/>
        <end position="199"/>
    </location>
</feature>
<feature type="compositionally biased region" description="Gly residues" evidence="6">
    <location>
        <begin position="14"/>
        <end position="28"/>
    </location>
</feature>
<dbReference type="InterPro" id="IPR013087">
    <property type="entry name" value="Znf_C2H2_type"/>
</dbReference>
<dbReference type="InterPro" id="IPR036236">
    <property type="entry name" value="Znf_C2H2_sf"/>
</dbReference>
<dbReference type="GO" id="GO:0000981">
    <property type="term" value="F:DNA-binding transcription factor activity, RNA polymerase II-specific"/>
    <property type="evidence" value="ECO:0007669"/>
    <property type="project" value="TreeGrafter"/>
</dbReference>
<feature type="compositionally biased region" description="Basic and acidic residues" evidence="6">
    <location>
        <begin position="58"/>
        <end position="67"/>
    </location>
</feature>
<dbReference type="GeneTree" id="ENSGT01150000286934"/>
<reference evidence="8" key="1">
    <citation type="submission" date="2025-08" db="UniProtKB">
        <authorList>
            <consortium name="Ensembl"/>
        </authorList>
    </citation>
    <scope>IDENTIFICATION</scope>
</reference>
<keyword evidence="2" id="KW-0677">Repeat</keyword>
<dbReference type="FunFam" id="3.30.160.60:FF:001566">
    <property type="entry name" value="Zinc finger protein 263"/>
    <property type="match status" value="1"/>
</dbReference>
<organism evidence="8 9">
    <name type="scientific">Serinus canaria</name>
    <name type="common">Island canary</name>
    <name type="synonym">Fringilla canaria</name>
    <dbReference type="NCBI Taxonomy" id="9135"/>
    <lineage>
        <taxon>Eukaryota</taxon>
        <taxon>Metazoa</taxon>
        <taxon>Chordata</taxon>
        <taxon>Craniata</taxon>
        <taxon>Vertebrata</taxon>
        <taxon>Euteleostomi</taxon>
        <taxon>Archelosauria</taxon>
        <taxon>Archosauria</taxon>
        <taxon>Dinosauria</taxon>
        <taxon>Saurischia</taxon>
        <taxon>Theropoda</taxon>
        <taxon>Coelurosauria</taxon>
        <taxon>Aves</taxon>
        <taxon>Neognathae</taxon>
        <taxon>Neoaves</taxon>
        <taxon>Telluraves</taxon>
        <taxon>Australaves</taxon>
        <taxon>Passeriformes</taxon>
        <taxon>Passeroidea</taxon>
        <taxon>Fringillidae</taxon>
        <taxon>Carduelinae</taxon>
        <taxon>Serinus</taxon>
    </lineage>
</organism>
<accession>A0A8C9UBS7</accession>
<dbReference type="FunFam" id="3.30.160.60:FF:000690">
    <property type="entry name" value="Zinc finger protein 354C"/>
    <property type="match status" value="1"/>
</dbReference>
<evidence type="ECO:0000313" key="8">
    <source>
        <dbReference type="Ensembl" id="ENSSCAP00000010252.1"/>
    </source>
</evidence>
<feature type="region of interest" description="Disordered" evidence="6">
    <location>
        <begin position="114"/>
        <end position="146"/>
    </location>
</feature>
<dbReference type="Gene3D" id="3.30.160.60">
    <property type="entry name" value="Classic Zinc Finger"/>
    <property type="match status" value="3"/>
</dbReference>
<dbReference type="Pfam" id="PF00096">
    <property type="entry name" value="zf-C2H2"/>
    <property type="match status" value="2"/>
</dbReference>
<feature type="compositionally biased region" description="Basic and acidic residues" evidence="6">
    <location>
        <begin position="136"/>
        <end position="146"/>
    </location>
</feature>
<dbReference type="GO" id="GO:0000978">
    <property type="term" value="F:RNA polymerase II cis-regulatory region sequence-specific DNA binding"/>
    <property type="evidence" value="ECO:0007669"/>
    <property type="project" value="TreeGrafter"/>
</dbReference>
<dbReference type="AlphaFoldDB" id="A0A8C9UBS7"/>
<evidence type="ECO:0000256" key="1">
    <source>
        <dbReference type="ARBA" id="ARBA00022723"/>
    </source>
</evidence>
<keyword evidence="3 5" id="KW-0863">Zinc-finger</keyword>
<feature type="compositionally biased region" description="Polar residues" evidence="6">
    <location>
        <begin position="123"/>
        <end position="133"/>
    </location>
</feature>
<keyword evidence="1" id="KW-0479">Metal-binding</keyword>
<dbReference type="SMART" id="SM00355">
    <property type="entry name" value="ZnF_C2H2"/>
    <property type="match status" value="2"/>
</dbReference>
<dbReference type="Ensembl" id="ENSSCAT00000011587.1">
    <property type="protein sequence ID" value="ENSSCAP00000010252.1"/>
    <property type="gene ID" value="ENSSCAG00000007782.1"/>
</dbReference>
<evidence type="ECO:0000256" key="3">
    <source>
        <dbReference type="ARBA" id="ARBA00022771"/>
    </source>
</evidence>
<feature type="region of interest" description="Disordered" evidence="6">
    <location>
        <begin position="172"/>
        <end position="210"/>
    </location>
</feature>
<feature type="domain" description="C2H2-type" evidence="7">
    <location>
        <begin position="263"/>
        <end position="286"/>
    </location>
</feature>
<evidence type="ECO:0000313" key="9">
    <source>
        <dbReference type="Proteomes" id="UP000694409"/>
    </source>
</evidence>
<reference evidence="8" key="2">
    <citation type="submission" date="2025-09" db="UniProtKB">
        <authorList>
            <consortium name="Ensembl"/>
        </authorList>
    </citation>
    <scope>IDENTIFICATION</scope>
</reference>
<dbReference type="SUPFAM" id="SSF57667">
    <property type="entry name" value="beta-beta-alpha zinc fingers"/>
    <property type="match status" value="2"/>
</dbReference>
<dbReference type="PANTHER" id="PTHR23235">
    <property type="entry name" value="KRUEPPEL-LIKE TRANSCRIPTION FACTOR"/>
    <property type="match status" value="1"/>
</dbReference>
<proteinExistence type="predicted"/>
<protein>
    <recommendedName>
        <fullName evidence="7">C2H2-type domain-containing protein</fullName>
    </recommendedName>
</protein>
<evidence type="ECO:0000256" key="6">
    <source>
        <dbReference type="SAM" id="MobiDB-lite"/>
    </source>
</evidence>
<dbReference type="Proteomes" id="UP000694409">
    <property type="component" value="Unassembled WGS sequence"/>
</dbReference>
<dbReference type="GO" id="GO:0008270">
    <property type="term" value="F:zinc ion binding"/>
    <property type="evidence" value="ECO:0007669"/>
    <property type="project" value="UniProtKB-KW"/>
</dbReference>
<keyword evidence="9" id="KW-1185">Reference proteome</keyword>
<dbReference type="PANTHER" id="PTHR23235:SF120">
    <property type="entry name" value="KRUPPEL-LIKE FACTOR 15"/>
    <property type="match status" value="1"/>
</dbReference>
<keyword evidence="4" id="KW-0862">Zinc</keyword>
<evidence type="ECO:0000256" key="4">
    <source>
        <dbReference type="ARBA" id="ARBA00022833"/>
    </source>
</evidence>
<feature type="region of interest" description="Disordered" evidence="6">
    <location>
        <begin position="1"/>
        <end position="96"/>
    </location>
</feature>
<feature type="domain" description="C2H2-type" evidence="7">
    <location>
        <begin position="210"/>
        <end position="237"/>
    </location>
</feature>
<evidence type="ECO:0000256" key="5">
    <source>
        <dbReference type="PROSITE-ProRule" id="PRU00042"/>
    </source>
</evidence>
<dbReference type="PROSITE" id="PS50157">
    <property type="entry name" value="ZINC_FINGER_C2H2_2"/>
    <property type="match status" value="2"/>
</dbReference>
<evidence type="ECO:0000256" key="2">
    <source>
        <dbReference type="ARBA" id="ARBA00022737"/>
    </source>
</evidence>
<sequence>MFGEWRSARVSGKGPSGGHRGVAAGGRGSLEEQSPVSPRSPKWGAQRGGSAAIGGSFKRLERGRGDSLEPLQPRAETVGRREPGGPKSPSIPKWGSEERGELLGLLGLPAAWAGRAPRRRGTPNPSVTPSSWYGRNPEHQRGGTRGRELLGGFFRSREDKSPGQNLVAEAVLSSSMAQEPNGEEKPRRCRTRRGCKRRSQGSEGERKKPHTCVECGKSFRWNSNLIRHQRTHTGERPYCDQKGLKHNSTLITHWRIHTGERPYECPQCGKSFSRSSHLTQHQCRHR</sequence>
<evidence type="ECO:0000259" key="7">
    <source>
        <dbReference type="PROSITE" id="PS50157"/>
    </source>
</evidence>
<dbReference type="PROSITE" id="PS00028">
    <property type="entry name" value="ZINC_FINGER_C2H2_1"/>
    <property type="match status" value="2"/>
</dbReference>
<name>A0A8C9UBS7_SERCA</name>